<evidence type="ECO:0000256" key="2">
    <source>
        <dbReference type="ARBA" id="ARBA00022473"/>
    </source>
</evidence>
<dbReference type="GO" id="GO:0009653">
    <property type="term" value="P:anatomical structure morphogenesis"/>
    <property type="evidence" value="ECO:0007669"/>
    <property type="project" value="UniProtKB-ARBA"/>
</dbReference>
<evidence type="ECO:0000256" key="1">
    <source>
        <dbReference type="ARBA" id="ARBA00004123"/>
    </source>
</evidence>
<dbReference type="SUPFAM" id="SSF46689">
    <property type="entry name" value="Homeodomain-like"/>
    <property type="match status" value="1"/>
</dbReference>
<dbReference type="RefSeq" id="XP_022159376.1">
    <property type="nucleotide sequence ID" value="XM_022303684.1"/>
</dbReference>
<keyword evidence="2" id="KW-0217">Developmental protein</keyword>
<dbReference type="InterPro" id="IPR009057">
    <property type="entry name" value="Homeodomain-like_sf"/>
</dbReference>
<dbReference type="FunFam" id="1.10.10.60:FF:000160">
    <property type="entry name" value="MYB-like transcription factor"/>
    <property type="match status" value="1"/>
</dbReference>
<dbReference type="InterPro" id="IPR015495">
    <property type="entry name" value="Myb_TF_plants"/>
</dbReference>
<keyword evidence="5" id="KW-0804">Transcription</keyword>
<keyword evidence="4" id="KW-0238">DNA-binding</keyword>
<feature type="domain" description="Myb-like" evidence="8">
    <location>
        <begin position="27"/>
        <end position="75"/>
    </location>
</feature>
<dbReference type="GO" id="GO:0006355">
    <property type="term" value="P:regulation of DNA-templated transcription"/>
    <property type="evidence" value="ECO:0007669"/>
    <property type="project" value="TreeGrafter"/>
</dbReference>
<gene>
    <name evidence="10" type="primary">LOC111025794</name>
</gene>
<dbReference type="SMART" id="SM00717">
    <property type="entry name" value="SANT"/>
    <property type="match status" value="1"/>
</dbReference>
<organism evidence="9 10">
    <name type="scientific">Momordica charantia</name>
    <name type="common">Bitter gourd</name>
    <name type="synonym">Balsam pear</name>
    <dbReference type="NCBI Taxonomy" id="3673"/>
    <lineage>
        <taxon>Eukaryota</taxon>
        <taxon>Viridiplantae</taxon>
        <taxon>Streptophyta</taxon>
        <taxon>Embryophyta</taxon>
        <taxon>Tracheophyta</taxon>
        <taxon>Spermatophyta</taxon>
        <taxon>Magnoliopsida</taxon>
        <taxon>eudicotyledons</taxon>
        <taxon>Gunneridae</taxon>
        <taxon>Pentapetalae</taxon>
        <taxon>rosids</taxon>
        <taxon>fabids</taxon>
        <taxon>Cucurbitales</taxon>
        <taxon>Cucurbitaceae</taxon>
        <taxon>Momordiceae</taxon>
        <taxon>Momordica</taxon>
    </lineage>
</organism>
<dbReference type="Proteomes" id="UP000504603">
    <property type="component" value="Unplaced"/>
</dbReference>
<accession>A0A6J1E3Q8</accession>
<evidence type="ECO:0000313" key="10">
    <source>
        <dbReference type="RefSeq" id="XP_022159376.1"/>
    </source>
</evidence>
<dbReference type="OrthoDB" id="1077569at2759"/>
<evidence type="ECO:0000256" key="7">
    <source>
        <dbReference type="SAM" id="MobiDB-lite"/>
    </source>
</evidence>
<dbReference type="InterPro" id="IPR001005">
    <property type="entry name" value="SANT/Myb"/>
</dbReference>
<dbReference type="PANTHER" id="PTHR47998">
    <property type="entry name" value="TRANSCRIPTION FACTOR MYB51-LIKE ISOFORM X1"/>
    <property type="match status" value="1"/>
</dbReference>
<dbReference type="Pfam" id="PF00249">
    <property type="entry name" value="Myb_DNA-binding"/>
    <property type="match status" value="1"/>
</dbReference>
<dbReference type="KEGG" id="mcha:111025794"/>
<dbReference type="GO" id="GO:0000976">
    <property type="term" value="F:transcription cis-regulatory region binding"/>
    <property type="evidence" value="ECO:0007669"/>
    <property type="project" value="TreeGrafter"/>
</dbReference>
<sequence>MDNHRQQKQPKITPLDSEAEVSSTRWQLITMTAQEEDLIHRMHKLIGDRWDLIAGRIPGRKPEEIERYWIMTHLEGFAERRRE</sequence>
<dbReference type="GO" id="GO:0030154">
    <property type="term" value="P:cell differentiation"/>
    <property type="evidence" value="ECO:0007669"/>
    <property type="project" value="UniProtKB-ARBA"/>
</dbReference>
<keyword evidence="9" id="KW-1185">Reference proteome</keyword>
<evidence type="ECO:0000256" key="6">
    <source>
        <dbReference type="ARBA" id="ARBA00023242"/>
    </source>
</evidence>
<dbReference type="Gene3D" id="1.10.10.60">
    <property type="entry name" value="Homeodomain-like"/>
    <property type="match status" value="1"/>
</dbReference>
<reference evidence="10" key="1">
    <citation type="submission" date="2025-08" db="UniProtKB">
        <authorList>
            <consortium name="RefSeq"/>
        </authorList>
    </citation>
    <scope>IDENTIFICATION</scope>
    <source>
        <strain evidence="10">OHB3-1</strain>
    </source>
</reference>
<evidence type="ECO:0000256" key="3">
    <source>
        <dbReference type="ARBA" id="ARBA00023015"/>
    </source>
</evidence>
<dbReference type="GeneID" id="111025794"/>
<evidence type="ECO:0000256" key="5">
    <source>
        <dbReference type="ARBA" id="ARBA00023163"/>
    </source>
</evidence>
<feature type="region of interest" description="Disordered" evidence="7">
    <location>
        <begin position="1"/>
        <end position="20"/>
    </location>
</feature>
<dbReference type="CDD" id="cd00167">
    <property type="entry name" value="SANT"/>
    <property type="match status" value="1"/>
</dbReference>
<proteinExistence type="predicted"/>
<dbReference type="PANTHER" id="PTHR47998:SF12">
    <property type="entry name" value="TRANSCRIPTION FACTOR CPC"/>
    <property type="match status" value="1"/>
</dbReference>
<protein>
    <submittedName>
        <fullName evidence="10">Transcription factor TRY-like isoform X1</fullName>
    </submittedName>
</protein>
<keyword evidence="6" id="KW-0539">Nucleus</keyword>
<dbReference type="GO" id="GO:0048731">
    <property type="term" value="P:system development"/>
    <property type="evidence" value="ECO:0007669"/>
    <property type="project" value="UniProtKB-ARBA"/>
</dbReference>
<dbReference type="GO" id="GO:0005634">
    <property type="term" value="C:nucleus"/>
    <property type="evidence" value="ECO:0007669"/>
    <property type="project" value="UniProtKB-SubCell"/>
</dbReference>
<evidence type="ECO:0000313" key="9">
    <source>
        <dbReference type="Proteomes" id="UP000504603"/>
    </source>
</evidence>
<dbReference type="GO" id="GO:0090558">
    <property type="term" value="P:plant epidermis development"/>
    <property type="evidence" value="ECO:0007669"/>
    <property type="project" value="UniProtKB-ARBA"/>
</dbReference>
<evidence type="ECO:0000259" key="8">
    <source>
        <dbReference type="SMART" id="SM00717"/>
    </source>
</evidence>
<name>A0A6J1E3Q8_MOMCH</name>
<dbReference type="AlphaFoldDB" id="A0A6J1E3Q8"/>
<evidence type="ECO:0000256" key="4">
    <source>
        <dbReference type="ARBA" id="ARBA00023125"/>
    </source>
</evidence>
<keyword evidence="3" id="KW-0805">Transcription regulation</keyword>
<comment type="subcellular location">
    <subcellularLocation>
        <location evidence="1">Nucleus</location>
    </subcellularLocation>
</comment>